<name>A0ACC2GGK3_DALPE</name>
<accession>A0ACC2GGK3</accession>
<organism evidence="1 2">
    <name type="scientific">Dallia pectoralis</name>
    <name type="common">Alaska blackfish</name>
    <dbReference type="NCBI Taxonomy" id="75939"/>
    <lineage>
        <taxon>Eukaryota</taxon>
        <taxon>Metazoa</taxon>
        <taxon>Chordata</taxon>
        <taxon>Craniata</taxon>
        <taxon>Vertebrata</taxon>
        <taxon>Euteleostomi</taxon>
        <taxon>Actinopterygii</taxon>
        <taxon>Neopterygii</taxon>
        <taxon>Teleostei</taxon>
        <taxon>Protacanthopterygii</taxon>
        <taxon>Esociformes</taxon>
        <taxon>Umbridae</taxon>
        <taxon>Dallia</taxon>
    </lineage>
</organism>
<gene>
    <name evidence="1" type="ORF">DPEC_G00163390</name>
</gene>
<reference evidence="1" key="1">
    <citation type="submission" date="2021-05" db="EMBL/GenBank/DDBJ databases">
        <authorList>
            <person name="Pan Q."/>
            <person name="Jouanno E."/>
            <person name="Zahm M."/>
            <person name="Klopp C."/>
            <person name="Cabau C."/>
            <person name="Louis A."/>
            <person name="Berthelot C."/>
            <person name="Parey E."/>
            <person name="Roest Crollius H."/>
            <person name="Montfort J."/>
            <person name="Robinson-Rechavi M."/>
            <person name="Bouchez O."/>
            <person name="Lampietro C."/>
            <person name="Lopez Roques C."/>
            <person name="Donnadieu C."/>
            <person name="Postlethwait J."/>
            <person name="Bobe J."/>
            <person name="Dillon D."/>
            <person name="Chandos A."/>
            <person name="von Hippel F."/>
            <person name="Guiguen Y."/>
        </authorList>
    </citation>
    <scope>NUCLEOTIDE SEQUENCE</scope>
    <source>
        <strain evidence="1">YG-Jan2019</strain>
    </source>
</reference>
<comment type="caution">
    <text evidence="1">The sequence shown here is derived from an EMBL/GenBank/DDBJ whole genome shotgun (WGS) entry which is preliminary data.</text>
</comment>
<evidence type="ECO:0000313" key="1">
    <source>
        <dbReference type="EMBL" id="KAJ8002864.1"/>
    </source>
</evidence>
<evidence type="ECO:0000313" key="2">
    <source>
        <dbReference type="Proteomes" id="UP001157502"/>
    </source>
</evidence>
<proteinExistence type="predicted"/>
<protein>
    <submittedName>
        <fullName evidence="1">Uncharacterized protein</fullName>
    </submittedName>
</protein>
<sequence length="91" mass="10516">MKFHWSYCCLWFLLLLGAGSLLLLIHLQELSDTLQLQQTPGRELDKSDVLLTGAEMAHDRQRRVFKSPIKYKSWSLVSLLMKEILGRVGDE</sequence>
<dbReference type="Proteomes" id="UP001157502">
    <property type="component" value="Chromosome 13"/>
</dbReference>
<keyword evidence="2" id="KW-1185">Reference proteome</keyword>
<dbReference type="EMBL" id="CM055740">
    <property type="protein sequence ID" value="KAJ8002864.1"/>
    <property type="molecule type" value="Genomic_DNA"/>
</dbReference>